<dbReference type="PANTHER" id="PTHR30447">
    <property type="entry name" value="FRUCTOSE-1,6-BISPHOSPHATASE CLASS 2"/>
    <property type="match status" value="1"/>
</dbReference>
<dbReference type="EMBL" id="UOEK01000543">
    <property type="protein sequence ID" value="VAW09272.1"/>
    <property type="molecule type" value="Genomic_DNA"/>
</dbReference>
<dbReference type="GO" id="GO:0042132">
    <property type="term" value="F:fructose 1,6-bisphosphate 1-phosphatase activity"/>
    <property type="evidence" value="ECO:0007669"/>
    <property type="project" value="UniProtKB-EC"/>
</dbReference>
<sequence>MSDAPDRNLAMELVRVTEAAAVAASRWQGRGDKNAVDQAAVDAMRAILATVEMDGIVVIGEGEKDEAPMLYNGERVGNGNKPEVDVAVDPVDGTTLTARGSDGALAVIALASRGSMFSPGSLVYMDKIAVGEEAAGTVDIEAPIEHNIAQVAKALGKGVGDVTVMILDRPRNDGIIQGVRAVGARCALITDGDIAGAIATAKADSGIDLLLGIGGSPEAVTAACAMKALGGELQCKIWPRGDEERQYAADNNIDLTQVLLTGDLVASDDTFFAATGVTPSALLHGIQLHGNTARTHSVVMRSRTGTVRFVEAIHRFDRVKSL</sequence>
<evidence type="ECO:0000256" key="2">
    <source>
        <dbReference type="ARBA" id="ARBA00022801"/>
    </source>
</evidence>
<organism evidence="5">
    <name type="scientific">hydrothermal vent metagenome</name>
    <dbReference type="NCBI Taxonomy" id="652676"/>
    <lineage>
        <taxon>unclassified sequences</taxon>
        <taxon>metagenomes</taxon>
        <taxon>ecological metagenomes</taxon>
    </lineage>
</organism>
<dbReference type="InterPro" id="IPR004464">
    <property type="entry name" value="FBPase_class-2/SBPase"/>
</dbReference>
<dbReference type="Gene3D" id="3.40.190.90">
    <property type="match status" value="1"/>
</dbReference>
<reference evidence="5" key="1">
    <citation type="submission" date="2018-06" db="EMBL/GenBank/DDBJ databases">
        <authorList>
            <person name="Zhirakovskaya E."/>
        </authorList>
    </citation>
    <scope>NUCLEOTIDE SEQUENCE</scope>
</reference>
<keyword evidence="1" id="KW-0479">Metal-binding</keyword>
<dbReference type="GO" id="GO:0030388">
    <property type="term" value="P:fructose 1,6-bisphosphate metabolic process"/>
    <property type="evidence" value="ECO:0007669"/>
    <property type="project" value="TreeGrafter"/>
</dbReference>
<dbReference type="EC" id="3.1.3.11" evidence="5"/>
<dbReference type="SUPFAM" id="SSF56655">
    <property type="entry name" value="Carbohydrate phosphatase"/>
    <property type="match status" value="1"/>
</dbReference>
<keyword evidence="3" id="KW-0464">Manganese</keyword>
<dbReference type="GO" id="GO:0005829">
    <property type="term" value="C:cytosol"/>
    <property type="evidence" value="ECO:0007669"/>
    <property type="project" value="TreeGrafter"/>
</dbReference>
<dbReference type="AlphaFoldDB" id="A0A3B0T4C6"/>
<dbReference type="Gene3D" id="3.30.540.10">
    <property type="entry name" value="Fructose-1,6-Bisphosphatase, subunit A, domain 1"/>
    <property type="match status" value="1"/>
</dbReference>
<dbReference type="NCBIfam" id="TIGR00330">
    <property type="entry name" value="glpX"/>
    <property type="match status" value="1"/>
</dbReference>
<evidence type="ECO:0000256" key="4">
    <source>
        <dbReference type="ARBA" id="ARBA00023277"/>
    </source>
</evidence>
<dbReference type="FunFam" id="3.40.190.90:FF:000001">
    <property type="entry name" value="Fructose-1,6-bisphosphatase"/>
    <property type="match status" value="1"/>
</dbReference>
<dbReference type="Pfam" id="PF03320">
    <property type="entry name" value="FBPase_glpX"/>
    <property type="match status" value="1"/>
</dbReference>
<gene>
    <name evidence="5" type="ORF">MNBD_ACTINO02-1681</name>
</gene>
<evidence type="ECO:0000313" key="5">
    <source>
        <dbReference type="EMBL" id="VAW09272.1"/>
    </source>
</evidence>
<dbReference type="GO" id="GO:0046872">
    <property type="term" value="F:metal ion binding"/>
    <property type="evidence" value="ECO:0007669"/>
    <property type="project" value="UniProtKB-KW"/>
</dbReference>
<name>A0A3B0T4C6_9ZZZZ</name>
<dbReference type="PIRSF" id="PIRSF004532">
    <property type="entry name" value="GlpX"/>
    <property type="match status" value="1"/>
</dbReference>
<evidence type="ECO:0000256" key="1">
    <source>
        <dbReference type="ARBA" id="ARBA00022723"/>
    </source>
</evidence>
<dbReference type="CDD" id="cd01516">
    <property type="entry name" value="FBPase_glpX"/>
    <property type="match status" value="1"/>
</dbReference>
<keyword evidence="4" id="KW-0119">Carbohydrate metabolism</keyword>
<dbReference type="PANTHER" id="PTHR30447:SF0">
    <property type="entry name" value="FRUCTOSE-1,6-BISPHOSPHATASE 1 CLASS 2-RELATED"/>
    <property type="match status" value="1"/>
</dbReference>
<keyword evidence="2 5" id="KW-0378">Hydrolase</keyword>
<protein>
    <submittedName>
        <fullName evidence="5">Fructose-1,6-bisphosphatase, GlpX type</fullName>
        <ecNumber evidence="5">3.1.3.11</ecNumber>
    </submittedName>
</protein>
<proteinExistence type="predicted"/>
<dbReference type="GO" id="GO:0006094">
    <property type="term" value="P:gluconeogenesis"/>
    <property type="evidence" value="ECO:0007669"/>
    <property type="project" value="InterPro"/>
</dbReference>
<dbReference type="GO" id="GO:0006071">
    <property type="term" value="P:glycerol metabolic process"/>
    <property type="evidence" value="ECO:0007669"/>
    <property type="project" value="InterPro"/>
</dbReference>
<accession>A0A3B0T4C6</accession>
<evidence type="ECO:0000256" key="3">
    <source>
        <dbReference type="ARBA" id="ARBA00023211"/>
    </source>
</evidence>